<accession>A0ACC0B1C6</accession>
<keyword evidence="2" id="KW-1185">Reference proteome</keyword>
<dbReference type="Proteomes" id="UP001060085">
    <property type="component" value="Linkage Group LG04"/>
</dbReference>
<dbReference type="EMBL" id="CM044704">
    <property type="protein sequence ID" value="KAI5666436.1"/>
    <property type="molecule type" value="Genomic_DNA"/>
</dbReference>
<proteinExistence type="predicted"/>
<comment type="caution">
    <text evidence="1">The sequence shown here is derived from an EMBL/GenBank/DDBJ whole genome shotgun (WGS) entry which is preliminary data.</text>
</comment>
<organism evidence="1 2">
    <name type="scientific">Catharanthus roseus</name>
    <name type="common">Madagascar periwinkle</name>
    <name type="synonym">Vinca rosea</name>
    <dbReference type="NCBI Taxonomy" id="4058"/>
    <lineage>
        <taxon>Eukaryota</taxon>
        <taxon>Viridiplantae</taxon>
        <taxon>Streptophyta</taxon>
        <taxon>Embryophyta</taxon>
        <taxon>Tracheophyta</taxon>
        <taxon>Spermatophyta</taxon>
        <taxon>Magnoliopsida</taxon>
        <taxon>eudicotyledons</taxon>
        <taxon>Gunneridae</taxon>
        <taxon>Pentapetalae</taxon>
        <taxon>asterids</taxon>
        <taxon>lamiids</taxon>
        <taxon>Gentianales</taxon>
        <taxon>Apocynaceae</taxon>
        <taxon>Rauvolfioideae</taxon>
        <taxon>Vinceae</taxon>
        <taxon>Catharanthinae</taxon>
        <taxon>Catharanthus</taxon>
    </lineage>
</organism>
<sequence length="252" mass="29034">MAMYKNWQVFVHDGRHNYAIGVYSHGHAQVAKLTEKQLIQTEQFKKNHVPPRCAVSTQKIYNVIEKIKKNRMQGRNTVEEVLCLSAKRGNTVFYRNCEDNTVLSDIVVAHPTSVKTMRMWPCVLITDTTYKTNKYNMPLLKVVGMTPTDRKTSLMPVIGHVFGTVYHMLCRKHIDQNVLAKLTKLTKDEEVASRSTVDIKASLEFSKTKEKFKAKSNPILRIVNNKISHLALKKIWFKISRAVEIYDDPKNK</sequence>
<evidence type="ECO:0000313" key="2">
    <source>
        <dbReference type="Proteomes" id="UP001060085"/>
    </source>
</evidence>
<reference evidence="2" key="1">
    <citation type="journal article" date="2023" name="Nat. Plants">
        <title>Single-cell RNA sequencing provides a high-resolution roadmap for understanding the multicellular compartmentation of specialized metabolism.</title>
        <authorList>
            <person name="Sun S."/>
            <person name="Shen X."/>
            <person name="Li Y."/>
            <person name="Li Y."/>
            <person name="Wang S."/>
            <person name="Li R."/>
            <person name="Zhang H."/>
            <person name="Shen G."/>
            <person name="Guo B."/>
            <person name="Wei J."/>
            <person name="Xu J."/>
            <person name="St-Pierre B."/>
            <person name="Chen S."/>
            <person name="Sun C."/>
        </authorList>
    </citation>
    <scope>NUCLEOTIDE SEQUENCE [LARGE SCALE GENOMIC DNA]</scope>
</reference>
<gene>
    <name evidence="1" type="ORF">M9H77_16289</name>
</gene>
<evidence type="ECO:0000313" key="1">
    <source>
        <dbReference type="EMBL" id="KAI5666436.1"/>
    </source>
</evidence>
<protein>
    <submittedName>
        <fullName evidence="1">Uncharacterized protein</fullName>
    </submittedName>
</protein>
<name>A0ACC0B1C6_CATRO</name>